<dbReference type="PANTHER" id="PTHR33620">
    <property type="entry name" value="UREASE ACCESSORY PROTEIN F"/>
    <property type="match status" value="1"/>
</dbReference>
<evidence type="ECO:0000256" key="1">
    <source>
        <dbReference type="ARBA" id="ARBA00022988"/>
    </source>
</evidence>
<evidence type="ECO:0000313" key="3">
    <source>
        <dbReference type="EMBL" id="SFV78211.1"/>
    </source>
</evidence>
<dbReference type="InterPro" id="IPR002639">
    <property type="entry name" value="UreF"/>
</dbReference>
<evidence type="ECO:0000256" key="2">
    <source>
        <dbReference type="ARBA" id="ARBA00023186"/>
    </source>
</evidence>
<dbReference type="Gene3D" id="1.10.4190.10">
    <property type="entry name" value="Urease accessory protein UreF"/>
    <property type="match status" value="1"/>
</dbReference>
<dbReference type="HAMAP" id="MF_01385">
    <property type="entry name" value="UreF"/>
    <property type="match status" value="1"/>
</dbReference>
<dbReference type="AlphaFoldDB" id="A0A1W1DC85"/>
<dbReference type="Pfam" id="PF01730">
    <property type="entry name" value="UreF"/>
    <property type="match status" value="1"/>
</dbReference>
<accession>A0A1W1DC85</accession>
<name>A0A1W1DC85_9ZZZZ</name>
<gene>
    <name evidence="3" type="ORF">MNB_SUP05-10-305</name>
</gene>
<keyword evidence="1" id="KW-0996">Nickel insertion</keyword>
<dbReference type="PIRSF" id="PIRSF009467">
    <property type="entry name" value="Ureas_acces_UreF"/>
    <property type="match status" value="1"/>
</dbReference>
<reference evidence="3" key="1">
    <citation type="submission" date="2016-10" db="EMBL/GenBank/DDBJ databases">
        <authorList>
            <person name="de Groot N.N."/>
        </authorList>
    </citation>
    <scope>NUCLEOTIDE SEQUENCE</scope>
</reference>
<proteinExistence type="inferred from homology"/>
<dbReference type="EMBL" id="FPHQ01000321">
    <property type="protein sequence ID" value="SFV78211.1"/>
    <property type="molecule type" value="Genomic_DNA"/>
</dbReference>
<keyword evidence="2" id="KW-0143">Chaperone</keyword>
<sequence length="211" mass="23802">MSPTLPIGGFTYSQGIEQAIESNWISDVDTAQQWLDSQLFSGLIYTDLPILIRLYQSVALGDKDQAKEWSDILLACRETSELRQEEINRGRALTRVIEGIEKSAVSGWEKITNTNHLSGYALISNVWQIPIDELLLGYSWSWLENQVSAIVKIIPLGQTQGQQLLHQLVKQVPEAINKSKEVSWDDIGRSQPAFAIASSLHETQYTRIFRS</sequence>
<organism evidence="3">
    <name type="scientific">hydrothermal vent metagenome</name>
    <dbReference type="NCBI Taxonomy" id="652676"/>
    <lineage>
        <taxon>unclassified sequences</taxon>
        <taxon>metagenomes</taxon>
        <taxon>ecological metagenomes</taxon>
    </lineage>
</organism>
<dbReference type="InterPro" id="IPR038277">
    <property type="entry name" value="UreF_sf"/>
</dbReference>
<dbReference type="GO" id="GO:0016151">
    <property type="term" value="F:nickel cation binding"/>
    <property type="evidence" value="ECO:0007669"/>
    <property type="project" value="InterPro"/>
</dbReference>
<protein>
    <submittedName>
        <fullName evidence="3">Urease accessory protein UreF</fullName>
    </submittedName>
</protein>
<dbReference type="PANTHER" id="PTHR33620:SF1">
    <property type="entry name" value="UREASE ACCESSORY PROTEIN F"/>
    <property type="match status" value="1"/>
</dbReference>